<evidence type="ECO:0000259" key="4">
    <source>
        <dbReference type="SMART" id="SM01024"/>
    </source>
</evidence>
<protein>
    <submittedName>
        <fullName evidence="5">P-loop containing nucleoside triphosphate hydrolase protein</fullName>
    </submittedName>
</protein>
<dbReference type="PROSITE" id="PS00674">
    <property type="entry name" value="AAA"/>
    <property type="match status" value="1"/>
</dbReference>
<dbReference type="InterPro" id="IPR014851">
    <property type="entry name" value="BCS1_N"/>
</dbReference>
<dbReference type="OrthoDB" id="10251412at2759"/>
<dbReference type="InterPro" id="IPR027417">
    <property type="entry name" value="P-loop_NTPase"/>
</dbReference>
<evidence type="ECO:0000256" key="2">
    <source>
        <dbReference type="RuleBase" id="RU003651"/>
    </source>
</evidence>
<dbReference type="AlphaFoldDB" id="A0A6A4HFE8"/>
<dbReference type="GO" id="GO:0016887">
    <property type="term" value="F:ATP hydrolysis activity"/>
    <property type="evidence" value="ECO:0007669"/>
    <property type="project" value="InterPro"/>
</dbReference>
<feature type="region of interest" description="Disordered" evidence="3">
    <location>
        <begin position="327"/>
        <end position="355"/>
    </location>
</feature>
<sequence length="537" mass="61001">MASYIQEVFQAANISEFLPSTNANATLNSEPTRSPDLFALLPLLFTSSAIRDWVKLFVIGGFFETCRRFATSSYSEVLSSFRIDAAFDEEDPTYAWMMVWLSKQPSWKNIRAVEVVVGDNDLNDSHSVVLEAEGLSKFDGRIPRKVVYSPSPSRTYSMWYKRRYMTVTRVQEQSRWGGKDNMLHISIMSRNPLILKDLIQEARMEYISSQDNRLSIYASDINNNWRRVGTRPKRSLQSIVLDPGMKELLLEDANDFLTSREWYSERGIPFRRGYLCIAGALDLDVYIISLSRTGLDDNALNTLITELPERCVALMEDIDAALSGALNRDGPEQVKKGGNDRDEQSPQRPKVETGSKVSLSGLLNCLDGIGAAEGRILFATTNKYTSLDPALCRPGRMDLHIEFKLASKSQARELFYHFYKPVQTPLDDLETDSKKPGDTTVTKPEITSEKTVAVVGDLHQLARFSDDMIKSLASQFSDLIPERQLSMAAIQGSLWPTKLGRTLLLKRFLDGWKRKCLNPIPRRQEFRMALWDEVWTR</sequence>
<dbReference type="InterPro" id="IPR050747">
    <property type="entry name" value="Mitochondrial_chaperone_BCS1"/>
</dbReference>
<keyword evidence="6" id="KW-1185">Reference proteome</keyword>
<dbReference type="EMBL" id="ML769501">
    <property type="protein sequence ID" value="KAE9397179.1"/>
    <property type="molecule type" value="Genomic_DNA"/>
</dbReference>
<keyword evidence="2" id="KW-0547">Nucleotide-binding</keyword>
<dbReference type="SUPFAM" id="SSF52540">
    <property type="entry name" value="P-loop containing nucleoside triphosphate hydrolases"/>
    <property type="match status" value="1"/>
</dbReference>
<dbReference type="InterPro" id="IPR003959">
    <property type="entry name" value="ATPase_AAA_core"/>
</dbReference>
<evidence type="ECO:0000313" key="5">
    <source>
        <dbReference type="EMBL" id="KAE9397179.1"/>
    </source>
</evidence>
<dbReference type="Proteomes" id="UP000799118">
    <property type="component" value="Unassembled WGS sequence"/>
</dbReference>
<dbReference type="Pfam" id="PF08740">
    <property type="entry name" value="BCS1_N"/>
    <property type="match status" value="1"/>
</dbReference>
<keyword evidence="2" id="KW-0067">ATP-binding</keyword>
<evidence type="ECO:0000313" key="6">
    <source>
        <dbReference type="Proteomes" id="UP000799118"/>
    </source>
</evidence>
<proteinExistence type="inferred from homology"/>
<reference evidence="5" key="1">
    <citation type="journal article" date="2019" name="Environ. Microbiol.">
        <title>Fungal ecological strategies reflected in gene transcription - a case study of two litter decomposers.</title>
        <authorList>
            <person name="Barbi F."/>
            <person name="Kohler A."/>
            <person name="Barry K."/>
            <person name="Baskaran P."/>
            <person name="Daum C."/>
            <person name="Fauchery L."/>
            <person name="Ihrmark K."/>
            <person name="Kuo A."/>
            <person name="LaButti K."/>
            <person name="Lipzen A."/>
            <person name="Morin E."/>
            <person name="Grigoriev I.V."/>
            <person name="Henrissat B."/>
            <person name="Lindahl B."/>
            <person name="Martin F."/>
        </authorList>
    </citation>
    <scope>NUCLEOTIDE SEQUENCE</scope>
    <source>
        <strain evidence="5">JB14</strain>
    </source>
</reference>
<dbReference type="SMART" id="SM01024">
    <property type="entry name" value="BCS1_N"/>
    <property type="match status" value="1"/>
</dbReference>
<dbReference type="Gene3D" id="3.40.50.300">
    <property type="entry name" value="P-loop containing nucleotide triphosphate hydrolases"/>
    <property type="match status" value="1"/>
</dbReference>
<evidence type="ECO:0000256" key="1">
    <source>
        <dbReference type="ARBA" id="ARBA00004325"/>
    </source>
</evidence>
<keyword evidence="5" id="KW-0378">Hydrolase</keyword>
<comment type="subcellular location">
    <subcellularLocation>
        <location evidence="1">Mitochondrion membrane</location>
    </subcellularLocation>
</comment>
<gene>
    <name evidence="5" type="ORF">BT96DRAFT_1020959</name>
</gene>
<dbReference type="Pfam" id="PF00004">
    <property type="entry name" value="AAA"/>
    <property type="match status" value="1"/>
</dbReference>
<dbReference type="GO" id="GO:0031966">
    <property type="term" value="C:mitochondrial membrane"/>
    <property type="evidence" value="ECO:0007669"/>
    <property type="project" value="UniProtKB-SubCell"/>
</dbReference>
<organism evidence="5 6">
    <name type="scientific">Gymnopus androsaceus JB14</name>
    <dbReference type="NCBI Taxonomy" id="1447944"/>
    <lineage>
        <taxon>Eukaryota</taxon>
        <taxon>Fungi</taxon>
        <taxon>Dikarya</taxon>
        <taxon>Basidiomycota</taxon>
        <taxon>Agaricomycotina</taxon>
        <taxon>Agaricomycetes</taxon>
        <taxon>Agaricomycetidae</taxon>
        <taxon>Agaricales</taxon>
        <taxon>Marasmiineae</taxon>
        <taxon>Omphalotaceae</taxon>
        <taxon>Gymnopus</taxon>
    </lineage>
</organism>
<dbReference type="PANTHER" id="PTHR23070">
    <property type="entry name" value="BCS1 AAA-TYPE ATPASE"/>
    <property type="match status" value="1"/>
</dbReference>
<accession>A0A6A4HFE8</accession>
<comment type="similarity">
    <text evidence="2">Belongs to the AAA ATPase family.</text>
</comment>
<dbReference type="InterPro" id="IPR003960">
    <property type="entry name" value="ATPase_AAA_CS"/>
</dbReference>
<evidence type="ECO:0000256" key="3">
    <source>
        <dbReference type="SAM" id="MobiDB-lite"/>
    </source>
</evidence>
<name>A0A6A4HFE8_9AGAR</name>
<dbReference type="GO" id="GO:0005524">
    <property type="term" value="F:ATP binding"/>
    <property type="evidence" value="ECO:0007669"/>
    <property type="project" value="UniProtKB-KW"/>
</dbReference>
<feature type="compositionally biased region" description="Basic and acidic residues" evidence="3">
    <location>
        <begin position="329"/>
        <end position="353"/>
    </location>
</feature>
<feature type="domain" description="BCS1 N-terminal" evidence="4">
    <location>
        <begin position="57"/>
        <end position="239"/>
    </location>
</feature>